<feature type="domain" description="Histidine kinase/HSP90-like ATPase" evidence="9">
    <location>
        <begin position="241"/>
        <end position="338"/>
    </location>
</feature>
<dbReference type="InterPro" id="IPR003594">
    <property type="entry name" value="HATPase_dom"/>
</dbReference>
<keyword evidence="6 10" id="KW-0418">Kinase</keyword>
<dbReference type="Gene3D" id="3.30.450.20">
    <property type="entry name" value="PAS domain"/>
    <property type="match status" value="1"/>
</dbReference>
<comment type="catalytic activity">
    <reaction evidence="1">
        <text>ATP + protein L-histidine = ADP + protein N-phospho-L-histidine.</text>
        <dbReference type="EC" id="2.7.13.3"/>
    </reaction>
</comment>
<evidence type="ECO:0000256" key="4">
    <source>
        <dbReference type="ARBA" id="ARBA00022679"/>
    </source>
</evidence>
<evidence type="ECO:0000313" key="11">
    <source>
        <dbReference type="Proteomes" id="UP000184216"/>
    </source>
</evidence>
<dbReference type="Proteomes" id="UP000184216">
    <property type="component" value="Unassembled WGS sequence"/>
</dbReference>
<name>A0ABY1IZF2_9FLAO</name>
<comment type="caution">
    <text evidence="10">The sequence shown here is derived from an EMBL/GenBank/DDBJ whole genome shotgun (WGS) entry which is preliminary data.</text>
</comment>
<dbReference type="SMART" id="SM00387">
    <property type="entry name" value="HATPase_c"/>
    <property type="match status" value="1"/>
</dbReference>
<keyword evidence="11" id="KW-1185">Reference proteome</keyword>
<protein>
    <recommendedName>
        <fullName evidence="2">histidine kinase</fullName>
        <ecNumber evidence="2">2.7.13.3</ecNumber>
    </recommendedName>
</protein>
<reference evidence="10 11" key="1">
    <citation type="submission" date="2016-11" db="EMBL/GenBank/DDBJ databases">
        <authorList>
            <person name="Varghese N."/>
            <person name="Submissions S."/>
        </authorList>
    </citation>
    <scope>NUCLEOTIDE SEQUENCE [LARGE SCALE GENOMIC DNA]</scope>
    <source>
        <strain evidence="10 11">DSM 6368</strain>
    </source>
</reference>
<keyword evidence="4" id="KW-0808">Transferase</keyword>
<sequence length="341" mass="39792">MYKESCLKKFHIHFWFVILFWITNQNLFMQTNTLNDPVFIHEIEHSQKTIVKPNKAFFFFDFTQISLAFDILNYKDIKKSNFYQETAKYHVVIILGLLFLIFVIIYKCYSSKNEINKDLVLKEEKINEQSISLKKLLLDKEWLLKELHHRVKNNLQVVISLLNTQSAYLENKDALLAIQDSQNRMFAMSLIHQKLYQNDNLSTIDMHWYIPELVSYLKTVFDADHKIAFLLDIDHVDLDVAQAMPLGLILNEAIINALKYAYPETHKGEVKILLKEKQDNLYQLIISDNGVGVPDFELKNRNSLGMNLMYGLSNQIDGSFEVESKNGLSITLNFKKNGIKS</sequence>
<evidence type="ECO:0000256" key="3">
    <source>
        <dbReference type="ARBA" id="ARBA00022553"/>
    </source>
</evidence>
<dbReference type="PANTHER" id="PTHR41523:SF8">
    <property type="entry name" value="ETHYLENE RESPONSE SENSOR PROTEIN"/>
    <property type="match status" value="1"/>
</dbReference>
<evidence type="ECO:0000256" key="6">
    <source>
        <dbReference type="ARBA" id="ARBA00022777"/>
    </source>
</evidence>
<dbReference type="PANTHER" id="PTHR41523">
    <property type="entry name" value="TWO-COMPONENT SYSTEM SENSOR PROTEIN"/>
    <property type="match status" value="1"/>
</dbReference>
<dbReference type="InterPro" id="IPR036890">
    <property type="entry name" value="HATPase_C_sf"/>
</dbReference>
<keyword evidence="3" id="KW-0597">Phosphoprotein</keyword>
<evidence type="ECO:0000313" key="10">
    <source>
        <dbReference type="EMBL" id="SHL55117.1"/>
    </source>
</evidence>
<feature type="transmembrane region" description="Helical" evidence="8">
    <location>
        <begin position="86"/>
        <end position="106"/>
    </location>
</feature>
<dbReference type="EMBL" id="FRBX01000001">
    <property type="protein sequence ID" value="SHL55117.1"/>
    <property type="molecule type" value="Genomic_DNA"/>
</dbReference>
<feature type="transmembrane region" description="Helical" evidence="8">
    <location>
        <begin position="12"/>
        <end position="29"/>
    </location>
</feature>
<proteinExistence type="predicted"/>
<keyword evidence="7" id="KW-0067">ATP-binding</keyword>
<keyword evidence="8" id="KW-1133">Transmembrane helix</keyword>
<keyword evidence="8" id="KW-0472">Membrane</keyword>
<dbReference type="GO" id="GO:0016301">
    <property type="term" value="F:kinase activity"/>
    <property type="evidence" value="ECO:0007669"/>
    <property type="project" value="UniProtKB-KW"/>
</dbReference>
<dbReference type="Pfam" id="PF07568">
    <property type="entry name" value="HisKA_2"/>
    <property type="match status" value="1"/>
</dbReference>
<accession>A0ABY1IZF2</accession>
<keyword evidence="5" id="KW-0547">Nucleotide-binding</keyword>
<dbReference type="Gene3D" id="3.30.565.10">
    <property type="entry name" value="Histidine kinase-like ATPase, C-terminal domain"/>
    <property type="match status" value="1"/>
</dbReference>
<dbReference type="SUPFAM" id="SSF55874">
    <property type="entry name" value="ATPase domain of HSP90 chaperone/DNA topoisomerase II/histidine kinase"/>
    <property type="match status" value="1"/>
</dbReference>
<evidence type="ECO:0000256" key="1">
    <source>
        <dbReference type="ARBA" id="ARBA00000085"/>
    </source>
</evidence>
<dbReference type="EC" id="2.7.13.3" evidence="2"/>
<gene>
    <name evidence="10" type="ORF">SAMN05444387_0885</name>
</gene>
<organism evidence="10 11">
    <name type="scientific">Flavobacterium pectinovorum</name>
    <dbReference type="NCBI Taxonomy" id="29533"/>
    <lineage>
        <taxon>Bacteria</taxon>
        <taxon>Pseudomonadati</taxon>
        <taxon>Bacteroidota</taxon>
        <taxon>Flavobacteriia</taxon>
        <taxon>Flavobacteriales</taxon>
        <taxon>Flavobacteriaceae</taxon>
        <taxon>Flavobacterium</taxon>
    </lineage>
</organism>
<dbReference type="InterPro" id="IPR011495">
    <property type="entry name" value="Sig_transdc_His_kin_sub2_dim/P"/>
</dbReference>
<evidence type="ECO:0000256" key="5">
    <source>
        <dbReference type="ARBA" id="ARBA00022741"/>
    </source>
</evidence>
<evidence type="ECO:0000256" key="7">
    <source>
        <dbReference type="ARBA" id="ARBA00022840"/>
    </source>
</evidence>
<evidence type="ECO:0000256" key="2">
    <source>
        <dbReference type="ARBA" id="ARBA00012438"/>
    </source>
</evidence>
<keyword evidence="8" id="KW-0812">Transmembrane</keyword>
<evidence type="ECO:0000259" key="9">
    <source>
        <dbReference type="SMART" id="SM00387"/>
    </source>
</evidence>
<dbReference type="Pfam" id="PF02518">
    <property type="entry name" value="HATPase_c"/>
    <property type="match status" value="1"/>
</dbReference>
<evidence type="ECO:0000256" key="8">
    <source>
        <dbReference type="SAM" id="Phobius"/>
    </source>
</evidence>